<dbReference type="OrthoDB" id="6572899at2759"/>
<dbReference type="EMBL" id="WIXP02000009">
    <property type="protein sequence ID" value="KAF6205752.1"/>
    <property type="molecule type" value="Genomic_DNA"/>
</dbReference>
<keyword evidence="2" id="KW-1185">Reference proteome</keyword>
<dbReference type="Proteomes" id="UP000466442">
    <property type="component" value="Linkage Group LG9"/>
</dbReference>
<sequence length="84" mass="9578">MPYVVVRGTLGMSNTRIYGLNETEVDKISETLRVAEVKDALTVYNAPMFAVNQIEYHLGYVVMAAASQERYTIWTMHKPLPMPR</sequence>
<organism evidence="1 2">
    <name type="scientific">Apolygus lucorum</name>
    <name type="common">Small green plant bug</name>
    <name type="synonym">Lygocoris lucorum</name>
    <dbReference type="NCBI Taxonomy" id="248454"/>
    <lineage>
        <taxon>Eukaryota</taxon>
        <taxon>Metazoa</taxon>
        <taxon>Ecdysozoa</taxon>
        <taxon>Arthropoda</taxon>
        <taxon>Hexapoda</taxon>
        <taxon>Insecta</taxon>
        <taxon>Pterygota</taxon>
        <taxon>Neoptera</taxon>
        <taxon>Paraneoptera</taxon>
        <taxon>Hemiptera</taxon>
        <taxon>Heteroptera</taxon>
        <taxon>Panheteroptera</taxon>
        <taxon>Cimicomorpha</taxon>
        <taxon>Miridae</taxon>
        <taxon>Mirini</taxon>
        <taxon>Apolygus</taxon>
    </lineage>
</organism>
<proteinExistence type="predicted"/>
<evidence type="ECO:0000313" key="2">
    <source>
        <dbReference type="Proteomes" id="UP000466442"/>
    </source>
</evidence>
<name>A0A6A4JVK2_APOLU</name>
<protein>
    <submittedName>
        <fullName evidence="1">Uncharacterized protein</fullName>
    </submittedName>
</protein>
<comment type="caution">
    <text evidence="1">The sequence shown here is derived from an EMBL/GenBank/DDBJ whole genome shotgun (WGS) entry which is preliminary data.</text>
</comment>
<gene>
    <name evidence="1" type="ORF">GE061_019925</name>
</gene>
<evidence type="ECO:0000313" key="1">
    <source>
        <dbReference type="EMBL" id="KAF6205752.1"/>
    </source>
</evidence>
<dbReference type="AlphaFoldDB" id="A0A6A4JVK2"/>
<reference evidence="1" key="1">
    <citation type="journal article" date="2021" name="Mol. Ecol. Resour.">
        <title>Apolygus lucorum genome provides insights into omnivorousness and mesophyll feeding.</title>
        <authorList>
            <person name="Liu Y."/>
            <person name="Liu H."/>
            <person name="Wang H."/>
            <person name="Huang T."/>
            <person name="Liu B."/>
            <person name="Yang B."/>
            <person name="Yin L."/>
            <person name="Li B."/>
            <person name="Zhang Y."/>
            <person name="Zhang S."/>
            <person name="Jiang F."/>
            <person name="Zhang X."/>
            <person name="Ren Y."/>
            <person name="Wang B."/>
            <person name="Wang S."/>
            <person name="Lu Y."/>
            <person name="Wu K."/>
            <person name="Fan W."/>
            <person name="Wang G."/>
        </authorList>
    </citation>
    <scope>NUCLEOTIDE SEQUENCE</scope>
    <source>
        <strain evidence="1">12Hb</strain>
    </source>
</reference>
<accession>A0A6A4JVK2</accession>